<proteinExistence type="predicted"/>
<dbReference type="InterPro" id="IPR000863">
    <property type="entry name" value="Sulfotransferase_dom"/>
</dbReference>
<name>A0ABW3JAY7_9HYPH</name>
<dbReference type="SUPFAM" id="SSF52540">
    <property type="entry name" value="P-loop containing nucleoside triphosphate hydrolases"/>
    <property type="match status" value="1"/>
</dbReference>
<protein>
    <submittedName>
        <fullName evidence="3">Sulfotransferase domain-containing protein</fullName>
    </submittedName>
</protein>
<dbReference type="RefSeq" id="WP_379089393.1">
    <property type="nucleotide sequence ID" value="NZ_JBHTJO010000001.1"/>
</dbReference>
<feature type="region of interest" description="Disordered" evidence="1">
    <location>
        <begin position="19"/>
        <end position="38"/>
    </location>
</feature>
<organism evidence="3 4">
    <name type="scientific">Methyloligella solikamskensis</name>
    <dbReference type="NCBI Taxonomy" id="1177756"/>
    <lineage>
        <taxon>Bacteria</taxon>
        <taxon>Pseudomonadati</taxon>
        <taxon>Pseudomonadota</taxon>
        <taxon>Alphaproteobacteria</taxon>
        <taxon>Hyphomicrobiales</taxon>
        <taxon>Hyphomicrobiaceae</taxon>
        <taxon>Methyloligella</taxon>
    </lineage>
</organism>
<accession>A0ABW3JAY7</accession>
<gene>
    <name evidence="3" type="ORF">ACFQ2F_10015</name>
</gene>
<evidence type="ECO:0000313" key="4">
    <source>
        <dbReference type="Proteomes" id="UP001597102"/>
    </source>
</evidence>
<dbReference type="Proteomes" id="UP001597102">
    <property type="component" value="Unassembled WGS sequence"/>
</dbReference>
<reference evidence="4" key="1">
    <citation type="journal article" date="2019" name="Int. J. Syst. Evol. Microbiol.">
        <title>The Global Catalogue of Microorganisms (GCM) 10K type strain sequencing project: providing services to taxonomists for standard genome sequencing and annotation.</title>
        <authorList>
            <consortium name="The Broad Institute Genomics Platform"/>
            <consortium name="The Broad Institute Genome Sequencing Center for Infectious Disease"/>
            <person name="Wu L."/>
            <person name="Ma J."/>
        </authorList>
    </citation>
    <scope>NUCLEOTIDE SEQUENCE [LARGE SCALE GENOMIC DNA]</scope>
    <source>
        <strain evidence="4">CCUG 61697</strain>
    </source>
</reference>
<evidence type="ECO:0000313" key="3">
    <source>
        <dbReference type="EMBL" id="MFD0987429.1"/>
    </source>
</evidence>
<keyword evidence="4" id="KW-1185">Reference proteome</keyword>
<evidence type="ECO:0000256" key="1">
    <source>
        <dbReference type="SAM" id="MobiDB-lite"/>
    </source>
</evidence>
<feature type="domain" description="Sulfotransferase" evidence="2">
    <location>
        <begin position="114"/>
        <end position="271"/>
    </location>
</feature>
<dbReference type="Pfam" id="PF00685">
    <property type="entry name" value="Sulfotransfer_1"/>
    <property type="match status" value="1"/>
</dbReference>
<sequence>MFQAIRSFKHAVCRSLDRPGLLPGQPSRAKVRRSQESKAADQGVPVIISTHHKTGTVWMLKIFQLLTQPELNYEFINLTKSGPERKLPDLVPVYFDPRGEYTKTTGLEKDFVGLHVIRDPRDVVISGAYYHQKSPEAWLHVQQEKFGGRTYQEAIKASPEEDRFMFEMENMGGATIRDMLDWDYGDPRFVNLKYEDLMSDVDLTGFAEIFSFLGFGKKTTRSLIERTKVVSLHTQGKMARTEHVRSGAAAQWKSEFRRRDGERFLELFGPALITLGYEKDDSWLDLLAP</sequence>
<dbReference type="InterPro" id="IPR027417">
    <property type="entry name" value="P-loop_NTPase"/>
</dbReference>
<dbReference type="Gene3D" id="3.40.50.300">
    <property type="entry name" value="P-loop containing nucleotide triphosphate hydrolases"/>
    <property type="match status" value="1"/>
</dbReference>
<evidence type="ECO:0000259" key="2">
    <source>
        <dbReference type="Pfam" id="PF00685"/>
    </source>
</evidence>
<comment type="caution">
    <text evidence="3">The sequence shown here is derived from an EMBL/GenBank/DDBJ whole genome shotgun (WGS) entry which is preliminary data.</text>
</comment>
<dbReference type="EMBL" id="JBHTJO010000001">
    <property type="protein sequence ID" value="MFD0987429.1"/>
    <property type="molecule type" value="Genomic_DNA"/>
</dbReference>